<evidence type="ECO:0000256" key="3">
    <source>
        <dbReference type="ARBA" id="ARBA00022448"/>
    </source>
</evidence>
<keyword evidence="7 8" id="KW-0472">Membrane</keyword>
<evidence type="ECO:0000256" key="6">
    <source>
        <dbReference type="ARBA" id="ARBA00022989"/>
    </source>
</evidence>
<feature type="transmembrane region" description="Helical" evidence="8">
    <location>
        <begin position="34"/>
        <end position="58"/>
    </location>
</feature>
<accession>A0ABW5BH01</accession>
<organism evidence="9 10">
    <name type="scientific">Kiloniella antarctica</name>
    <dbReference type="NCBI Taxonomy" id="1550907"/>
    <lineage>
        <taxon>Bacteria</taxon>
        <taxon>Pseudomonadati</taxon>
        <taxon>Pseudomonadota</taxon>
        <taxon>Alphaproteobacteria</taxon>
        <taxon>Rhodospirillales</taxon>
        <taxon>Kiloniellaceae</taxon>
        <taxon>Kiloniella</taxon>
    </lineage>
</organism>
<comment type="similarity">
    <text evidence="2 8">Belongs to the 4-toluene sulfonate uptake permease (TSUP) (TC 2.A.102) family.</text>
</comment>
<dbReference type="Pfam" id="PF01925">
    <property type="entry name" value="TauE"/>
    <property type="match status" value="1"/>
</dbReference>
<name>A0ABW5BH01_9PROT</name>
<keyword evidence="5 8" id="KW-0812">Transmembrane</keyword>
<feature type="transmembrane region" description="Helical" evidence="8">
    <location>
        <begin position="199"/>
        <end position="220"/>
    </location>
</feature>
<dbReference type="EMBL" id="JBHUII010000001">
    <property type="protein sequence ID" value="MFD2204456.1"/>
    <property type="molecule type" value="Genomic_DNA"/>
</dbReference>
<dbReference type="PANTHER" id="PTHR30269:SF37">
    <property type="entry name" value="MEMBRANE TRANSPORTER PROTEIN"/>
    <property type="match status" value="1"/>
</dbReference>
<keyword evidence="3" id="KW-0813">Transport</keyword>
<sequence length="251" mass="26873">MSPELLPYVAVILFVASLIQGAVGFAFGLFALTFLMLLGIDLTFTVPLLLTAGLAQLLVGVFKLRTHIQSEPLIKGTIIRHITLPLGIITLGYISSTIEKSTIEQLVGGLILAIVAVQIIVRPSPKEKLHPFWSFLAFSASGYSAGLIAVGGPPIVLWVMAHKWSNPQIRSFLFASFLASAPINVVVLYYVLGDSILTPMLYGLAFSPLIALGSHLGVKLGHSFSPERLRTIAFFILALSSASSIGAPLLH</sequence>
<dbReference type="InterPro" id="IPR002781">
    <property type="entry name" value="TM_pro_TauE-like"/>
</dbReference>
<evidence type="ECO:0000256" key="4">
    <source>
        <dbReference type="ARBA" id="ARBA00022475"/>
    </source>
</evidence>
<dbReference type="PANTHER" id="PTHR30269">
    <property type="entry name" value="TRANSMEMBRANE PROTEIN YFCA"/>
    <property type="match status" value="1"/>
</dbReference>
<gene>
    <name evidence="9" type="ORF">ACFSKO_02480</name>
</gene>
<evidence type="ECO:0000256" key="8">
    <source>
        <dbReference type="RuleBase" id="RU363041"/>
    </source>
</evidence>
<evidence type="ECO:0000313" key="10">
    <source>
        <dbReference type="Proteomes" id="UP001597294"/>
    </source>
</evidence>
<feature type="transmembrane region" description="Helical" evidence="8">
    <location>
        <begin position="172"/>
        <end position="193"/>
    </location>
</feature>
<dbReference type="InterPro" id="IPR052017">
    <property type="entry name" value="TSUP"/>
</dbReference>
<evidence type="ECO:0000256" key="2">
    <source>
        <dbReference type="ARBA" id="ARBA00009142"/>
    </source>
</evidence>
<reference evidence="10" key="1">
    <citation type="journal article" date="2019" name="Int. J. Syst. Evol. Microbiol.">
        <title>The Global Catalogue of Microorganisms (GCM) 10K type strain sequencing project: providing services to taxonomists for standard genome sequencing and annotation.</title>
        <authorList>
            <consortium name="The Broad Institute Genomics Platform"/>
            <consortium name="The Broad Institute Genome Sequencing Center for Infectious Disease"/>
            <person name="Wu L."/>
            <person name="Ma J."/>
        </authorList>
    </citation>
    <scope>NUCLEOTIDE SEQUENCE [LARGE SCALE GENOMIC DNA]</scope>
    <source>
        <strain evidence="10">CGMCC 4.7192</strain>
    </source>
</reference>
<keyword evidence="6 8" id="KW-1133">Transmembrane helix</keyword>
<feature type="transmembrane region" description="Helical" evidence="8">
    <location>
        <begin position="232"/>
        <end position="250"/>
    </location>
</feature>
<feature type="transmembrane region" description="Helical" evidence="8">
    <location>
        <begin position="6"/>
        <end position="27"/>
    </location>
</feature>
<feature type="transmembrane region" description="Helical" evidence="8">
    <location>
        <begin position="103"/>
        <end position="121"/>
    </location>
</feature>
<evidence type="ECO:0000313" key="9">
    <source>
        <dbReference type="EMBL" id="MFD2204456.1"/>
    </source>
</evidence>
<keyword evidence="10" id="KW-1185">Reference proteome</keyword>
<comment type="subcellular location">
    <subcellularLocation>
        <location evidence="1 8">Cell membrane</location>
        <topology evidence="1 8">Multi-pass membrane protein</topology>
    </subcellularLocation>
</comment>
<keyword evidence="4 8" id="KW-1003">Cell membrane</keyword>
<feature type="transmembrane region" description="Helical" evidence="8">
    <location>
        <begin position="133"/>
        <end position="160"/>
    </location>
</feature>
<feature type="transmembrane region" description="Helical" evidence="8">
    <location>
        <begin position="78"/>
        <end position="96"/>
    </location>
</feature>
<evidence type="ECO:0000256" key="5">
    <source>
        <dbReference type="ARBA" id="ARBA00022692"/>
    </source>
</evidence>
<dbReference type="RefSeq" id="WP_380248059.1">
    <property type="nucleotide sequence ID" value="NZ_JBHUII010000001.1"/>
</dbReference>
<proteinExistence type="inferred from homology"/>
<evidence type="ECO:0000256" key="7">
    <source>
        <dbReference type="ARBA" id="ARBA00023136"/>
    </source>
</evidence>
<evidence type="ECO:0000256" key="1">
    <source>
        <dbReference type="ARBA" id="ARBA00004651"/>
    </source>
</evidence>
<protein>
    <recommendedName>
        <fullName evidence="8">Probable membrane transporter protein</fullName>
    </recommendedName>
</protein>
<comment type="caution">
    <text evidence="9">The sequence shown here is derived from an EMBL/GenBank/DDBJ whole genome shotgun (WGS) entry which is preliminary data.</text>
</comment>
<dbReference type="Proteomes" id="UP001597294">
    <property type="component" value="Unassembled WGS sequence"/>
</dbReference>